<evidence type="ECO:0000256" key="2">
    <source>
        <dbReference type="ARBA" id="ARBA00022448"/>
    </source>
</evidence>
<dbReference type="Gene3D" id="3.40.190.10">
    <property type="entry name" value="Periplasmic binding protein-like II"/>
    <property type="match status" value="1"/>
</dbReference>
<proteinExistence type="inferred from homology"/>
<dbReference type="AlphaFoldDB" id="A0ABD5YPW5"/>
<evidence type="ECO:0000256" key="1">
    <source>
        <dbReference type="ARBA" id="ARBA00008520"/>
    </source>
</evidence>
<reference evidence="4 5" key="1">
    <citation type="journal article" date="2019" name="Int. J. Syst. Evol. Microbiol.">
        <title>The Global Catalogue of Microorganisms (GCM) 10K type strain sequencing project: providing services to taxonomists for standard genome sequencing and annotation.</title>
        <authorList>
            <consortium name="The Broad Institute Genomics Platform"/>
            <consortium name="The Broad Institute Genome Sequencing Center for Infectious Disease"/>
            <person name="Wu L."/>
            <person name="Ma J."/>
        </authorList>
    </citation>
    <scope>NUCLEOTIDE SEQUENCE [LARGE SCALE GENOMIC DNA]</scope>
    <source>
        <strain evidence="4 5">RDMS1</strain>
    </source>
</reference>
<dbReference type="SUPFAM" id="SSF53850">
    <property type="entry name" value="Periplasmic binding protein-like II"/>
    <property type="match status" value="1"/>
</dbReference>
<comment type="caution">
    <text evidence="4">The sequence shown here is derived from an EMBL/GenBank/DDBJ whole genome shotgun (WGS) entry which is preliminary data.</text>
</comment>
<keyword evidence="2" id="KW-0813">Transport</keyword>
<evidence type="ECO:0000313" key="5">
    <source>
        <dbReference type="Proteomes" id="UP001596417"/>
    </source>
</evidence>
<keyword evidence="5" id="KW-1185">Reference proteome</keyword>
<name>A0ABD5YPW5_9EURY</name>
<evidence type="ECO:0000256" key="3">
    <source>
        <dbReference type="ARBA" id="ARBA00022729"/>
    </source>
</evidence>
<sequence length="265" mass="29258">MNKKMFKEAGLKVPKPTHRPSWDEFGSWVDALGKKHGTAFSMSAGEGFDCFALSNGSGYLNEDGTKAIINNNAALEAANFLQPKIVEDKSIIARNPGGTLAVEDFLAGESAMCFAGSWNYPRLRDSDLDWQFNPYPGGPKVDKSHTWSAGVFYSIPSRGGADKKLGLEWLNYINSMEVQKNVTKAMGGFPGRKDAYETKVFKQFIEDNPKLKPVAQEMENTVSFPSHPDVSKMWDAVHTQAQAMWQGKKPKQALDTAAQEIDSLL</sequence>
<gene>
    <name evidence="4" type="ORF">ACFQL7_08730</name>
</gene>
<dbReference type="PANTHER" id="PTHR30061">
    <property type="entry name" value="MALTOSE-BINDING PERIPLASMIC PROTEIN"/>
    <property type="match status" value="1"/>
</dbReference>
<keyword evidence="3" id="KW-0732">Signal</keyword>
<dbReference type="PANTHER" id="PTHR30061:SF50">
    <property type="entry name" value="MALTOSE_MALTODEXTRIN-BINDING PERIPLASMIC PROTEIN"/>
    <property type="match status" value="1"/>
</dbReference>
<organism evidence="4 5">
    <name type="scientific">Halocatena marina</name>
    <dbReference type="NCBI Taxonomy" id="2934937"/>
    <lineage>
        <taxon>Archaea</taxon>
        <taxon>Methanobacteriati</taxon>
        <taxon>Methanobacteriota</taxon>
        <taxon>Stenosarchaea group</taxon>
        <taxon>Halobacteria</taxon>
        <taxon>Halobacteriales</taxon>
        <taxon>Natronomonadaceae</taxon>
        <taxon>Halocatena</taxon>
    </lineage>
</organism>
<protein>
    <submittedName>
        <fullName evidence="4">Extracellular solute-binding protein</fullName>
    </submittedName>
</protein>
<dbReference type="EMBL" id="JBHTAX010000001">
    <property type="protein sequence ID" value="MFC7189932.1"/>
    <property type="molecule type" value="Genomic_DNA"/>
</dbReference>
<dbReference type="Pfam" id="PF13416">
    <property type="entry name" value="SBP_bac_8"/>
    <property type="match status" value="1"/>
</dbReference>
<dbReference type="InterPro" id="IPR006059">
    <property type="entry name" value="SBP"/>
</dbReference>
<evidence type="ECO:0000313" key="4">
    <source>
        <dbReference type="EMBL" id="MFC7189932.1"/>
    </source>
</evidence>
<dbReference type="Proteomes" id="UP001596417">
    <property type="component" value="Unassembled WGS sequence"/>
</dbReference>
<comment type="similarity">
    <text evidence="1">Belongs to the bacterial solute-binding protein 1 family.</text>
</comment>
<accession>A0ABD5YPW5</accession>
<dbReference type="RefSeq" id="WP_390206505.1">
    <property type="nucleotide sequence ID" value="NZ_JBHTAX010000001.1"/>
</dbReference>